<name>A0A9P4V335_9PLEO</name>
<proteinExistence type="predicted"/>
<evidence type="ECO:0000313" key="3">
    <source>
        <dbReference type="EMBL" id="KAF2733935.1"/>
    </source>
</evidence>
<feature type="signal peptide" evidence="2">
    <location>
        <begin position="1"/>
        <end position="23"/>
    </location>
</feature>
<evidence type="ECO:0000313" key="4">
    <source>
        <dbReference type="Proteomes" id="UP000799444"/>
    </source>
</evidence>
<feature type="chain" id="PRO_5040340787" evidence="2">
    <location>
        <begin position="24"/>
        <end position="443"/>
    </location>
</feature>
<dbReference type="AlphaFoldDB" id="A0A9P4V335"/>
<reference evidence="3" key="1">
    <citation type="journal article" date="2020" name="Stud. Mycol.">
        <title>101 Dothideomycetes genomes: a test case for predicting lifestyles and emergence of pathogens.</title>
        <authorList>
            <person name="Haridas S."/>
            <person name="Albert R."/>
            <person name="Binder M."/>
            <person name="Bloem J."/>
            <person name="Labutti K."/>
            <person name="Salamov A."/>
            <person name="Andreopoulos B."/>
            <person name="Baker S."/>
            <person name="Barry K."/>
            <person name="Bills G."/>
            <person name="Bluhm B."/>
            <person name="Cannon C."/>
            <person name="Castanera R."/>
            <person name="Culley D."/>
            <person name="Daum C."/>
            <person name="Ezra D."/>
            <person name="Gonzalez J."/>
            <person name="Henrissat B."/>
            <person name="Kuo A."/>
            <person name="Liang C."/>
            <person name="Lipzen A."/>
            <person name="Lutzoni F."/>
            <person name="Magnuson J."/>
            <person name="Mondo S."/>
            <person name="Nolan M."/>
            <person name="Ohm R."/>
            <person name="Pangilinan J."/>
            <person name="Park H.-J."/>
            <person name="Ramirez L."/>
            <person name="Alfaro M."/>
            <person name="Sun H."/>
            <person name="Tritt A."/>
            <person name="Yoshinaga Y."/>
            <person name="Zwiers L.-H."/>
            <person name="Turgeon B."/>
            <person name="Goodwin S."/>
            <person name="Spatafora J."/>
            <person name="Crous P."/>
            <person name="Grigoriev I."/>
        </authorList>
    </citation>
    <scope>NUCLEOTIDE SEQUENCE</scope>
    <source>
        <strain evidence="3">CBS 125425</strain>
    </source>
</reference>
<comment type="caution">
    <text evidence="3">The sequence shown here is derived from an EMBL/GenBank/DDBJ whole genome shotgun (WGS) entry which is preliminary data.</text>
</comment>
<keyword evidence="2" id="KW-0732">Signal</keyword>
<evidence type="ECO:0000256" key="1">
    <source>
        <dbReference type="SAM" id="MobiDB-lite"/>
    </source>
</evidence>
<sequence length="443" mass="49042">MLFSTNFMSFFYMPAVLISLSAALTIPLPVDIAARQASNLKQGSWLITYQPSAANSPLYKGPMRITSNDTSLIISGDLYNGTVEPNPADGSPLLPRANYWSYIRFVKYTPSSNGAFSLGMDFYLYNGVPNPRNNYTDWSDDPLDGGYTVDLQPATPPTTFPSSTTYFSGTVKRSSTGASLGTFTMGWVSPFYRRFHLERAAVTGMQRPSTDTTGTRTWASIFASAGIDMTVEDGKADIPNTSDGMWSMEQAHAAMLQYRRATDFDTEWRIWLLNVPRSSDVARGAMIDGGREFNGVPREGCVVANEWIVGTLADGSPDPGGFDIEHRPWKWPETVTGRKFVELQDAWFRTNLHEVGHFFNLPHPGDFAGGMMDDTPTYAMVGETGVTAKRFPENIDADSFKWNAYDMYVMAHRPDTHVRPGWHNFGGATNDQHPPSSTESLLG</sequence>
<keyword evidence="4" id="KW-1185">Reference proteome</keyword>
<accession>A0A9P4V335</accession>
<feature type="compositionally biased region" description="Polar residues" evidence="1">
    <location>
        <begin position="427"/>
        <end position="443"/>
    </location>
</feature>
<dbReference type="Proteomes" id="UP000799444">
    <property type="component" value="Unassembled WGS sequence"/>
</dbReference>
<dbReference type="OrthoDB" id="406838at2759"/>
<dbReference type="EMBL" id="ML996154">
    <property type="protein sequence ID" value="KAF2733935.1"/>
    <property type="molecule type" value="Genomic_DNA"/>
</dbReference>
<feature type="region of interest" description="Disordered" evidence="1">
    <location>
        <begin position="423"/>
        <end position="443"/>
    </location>
</feature>
<gene>
    <name evidence="3" type="ORF">EJ04DRAFT_604027</name>
</gene>
<organism evidence="3 4">
    <name type="scientific">Polyplosphaeria fusca</name>
    <dbReference type="NCBI Taxonomy" id="682080"/>
    <lineage>
        <taxon>Eukaryota</taxon>
        <taxon>Fungi</taxon>
        <taxon>Dikarya</taxon>
        <taxon>Ascomycota</taxon>
        <taxon>Pezizomycotina</taxon>
        <taxon>Dothideomycetes</taxon>
        <taxon>Pleosporomycetidae</taxon>
        <taxon>Pleosporales</taxon>
        <taxon>Tetraplosphaeriaceae</taxon>
        <taxon>Polyplosphaeria</taxon>
    </lineage>
</organism>
<evidence type="ECO:0000256" key="2">
    <source>
        <dbReference type="SAM" id="SignalP"/>
    </source>
</evidence>
<protein>
    <submittedName>
        <fullName evidence="3">Uncharacterized protein</fullName>
    </submittedName>
</protein>